<name>A0ABV7FGU1_9GAMM</name>
<feature type="region of interest" description="Disordered" evidence="1">
    <location>
        <begin position="96"/>
        <end position="149"/>
    </location>
</feature>
<protein>
    <submittedName>
        <fullName evidence="2">Late competence development ComFB family protein</fullName>
    </submittedName>
</protein>
<dbReference type="Proteomes" id="UP001595555">
    <property type="component" value="Unassembled WGS sequence"/>
</dbReference>
<dbReference type="RefSeq" id="WP_378117125.1">
    <property type="nucleotide sequence ID" value="NZ_JBHRTF010000003.1"/>
</dbReference>
<gene>
    <name evidence="2" type="ORF">ACFODX_06090</name>
</gene>
<organism evidence="2 3">
    <name type="scientific">Cellvibrio fontiphilus</name>
    <dbReference type="NCBI Taxonomy" id="1815559"/>
    <lineage>
        <taxon>Bacteria</taxon>
        <taxon>Pseudomonadati</taxon>
        <taxon>Pseudomonadota</taxon>
        <taxon>Gammaproteobacteria</taxon>
        <taxon>Cellvibrionales</taxon>
        <taxon>Cellvibrionaceae</taxon>
        <taxon>Cellvibrio</taxon>
    </lineage>
</organism>
<dbReference type="EMBL" id="JBHRTF010000003">
    <property type="protein sequence ID" value="MFC3115119.1"/>
    <property type="molecule type" value="Genomic_DNA"/>
</dbReference>
<dbReference type="Pfam" id="PF10719">
    <property type="entry name" value="ComFB"/>
    <property type="match status" value="1"/>
</dbReference>
<proteinExistence type="predicted"/>
<sequence length="149" mass="16951">MLTSRPYILEDEVDFLHNYYERLVVQEVYDQSERVQQGDRDFLADVACVALNRLPPRYIRHDVDMTFFMSPQDMVEIANKVSQAVKDALHYVESRERGEEVRLPSVDVSLISTRGDKPAKASKTAAPEKSESPKPAKAPAKTKTPKKKT</sequence>
<evidence type="ECO:0000256" key="1">
    <source>
        <dbReference type="SAM" id="MobiDB-lite"/>
    </source>
</evidence>
<evidence type="ECO:0000313" key="2">
    <source>
        <dbReference type="EMBL" id="MFC3115119.1"/>
    </source>
</evidence>
<dbReference type="InterPro" id="IPR019657">
    <property type="entry name" value="ComFB"/>
</dbReference>
<accession>A0ABV7FGU1</accession>
<comment type="caution">
    <text evidence="2">The sequence shown here is derived from an EMBL/GenBank/DDBJ whole genome shotgun (WGS) entry which is preliminary data.</text>
</comment>
<reference evidence="3" key="1">
    <citation type="journal article" date="2019" name="Int. J. Syst. Evol. Microbiol.">
        <title>The Global Catalogue of Microorganisms (GCM) 10K type strain sequencing project: providing services to taxonomists for standard genome sequencing and annotation.</title>
        <authorList>
            <consortium name="The Broad Institute Genomics Platform"/>
            <consortium name="The Broad Institute Genome Sequencing Center for Infectious Disease"/>
            <person name="Wu L."/>
            <person name="Ma J."/>
        </authorList>
    </citation>
    <scope>NUCLEOTIDE SEQUENCE [LARGE SCALE GENOMIC DNA]</scope>
    <source>
        <strain evidence="3">KCTC 52237</strain>
    </source>
</reference>
<keyword evidence="3" id="KW-1185">Reference proteome</keyword>
<evidence type="ECO:0000313" key="3">
    <source>
        <dbReference type="Proteomes" id="UP001595555"/>
    </source>
</evidence>